<comment type="subcellular location">
    <subcellularLocation>
        <location evidence="1">Cell membrane</location>
    </subcellularLocation>
    <subcellularLocation>
        <location evidence="2">Secreted</location>
    </subcellularLocation>
</comment>
<feature type="region of interest" description="Disordered" evidence="9">
    <location>
        <begin position="1"/>
        <end position="79"/>
    </location>
</feature>
<evidence type="ECO:0000313" key="12">
    <source>
        <dbReference type="Proteomes" id="UP000677803"/>
    </source>
</evidence>
<dbReference type="Gene3D" id="2.60.40.4100">
    <property type="entry name" value="Zona pellucida, ZP-C domain"/>
    <property type="match status" value="1"/>
</dbReference>
<sequence>TSGGLSNGGRSGFLLPRRPGLPVLSQKPKRRPIPSDYGICRGFPDDSSAEPSDPVETPSDITPVDQSEPLDRDEGRDFGVAEAALRDVATLRRLVLGDPEEDVQSSAHTPTDPEAPPTDPEAPPPTDPEAPPPTDPEAPPPTDPEAPPPNGERLPGPPDAGRLPGPPDAGVLGLWDEAPPPDPEAPPPDPGAPPPDPEAPPTDPEAPPPDPEGQSGVQVVRKEAYITSTEADTRRDAPHQQLRFRSADWPSSNMLRPLLYMCAAITLTGAVPVSITESTTLSISSCPITFFEKVYTEVYVNVSSTRYYICFDGFFDSSLKRDCIELGRGVSGGTLEVTNAFLLKEAVIKSEVKTITEGMVCTVWFSAVKGGTQLTLLLHSFGNQSVADLHYPTSSQIPMDFQVLVEQYKAATLAVQSSDTDDMVDISGCRYAGIGIVPNTNTEIPENCQVVSCSLNRTVTLTEKCNAWEGCNGIGRCVGKYMCTVTGPTVVDVLGSVSSVEDRCSYALIRNNRLKIEIQGSFRERRRTDVSFLDSLTVTFPRIELHLEQGGRVLKDGVLLDLNSTVQNFEMIDLFKDHTGVHASAKIQGVTVMSLFFDGDTAQIYAEDLVQYGLQYFSGLCVNSSSFSDSKHRQQSSSSCDTPYTEPADSTINCTAVTDRCNLLMDAPFSSCHEEIDPAPYITACSDTLCKYPEVDGLRCQFLGAYAKACSMNNSTLEGWWSEAECPPPTDSCQDQLCSDDAFCGASDGDAACFCRAIKSSKYRESGTLGDPAVCTEGSATVTFLGCLLREKGIDYSVLHLNDESCKGERDEGNDTVTFSFNSTNPCGVVVTANDSHVTYENTIMSPNASSGVITRQDQISIDFSCTQVQPEMKTVGFRVKDSSVVQHIRSGTLNYTLTMKAFTDAGRTTLVDPNTDVLLNQKVWVELETDGLDGNLVALVIDSCWATSQSSPTSTPKYDLILNGCENPDDRTVDVEKNGEGTLSYFAFKMFEFSGKSGEVYLHCGLQLCAKKDNSCIPFPSSRIVQVAVREGGGLPGPSSDVEVQLSSAWPGVIR</sequence>
<evidence type="ECO:0000256" key="9">
    <source>
        <dbReference type="SAM" id="MobiDB-lite"/>
    </source>
</evidence>
<keyword evidence="3" id="KW-1003">Cell membrane</keyword>
<dbReference type="InterPro" id="IPR042235">
    <property type="entry name" value="ZP-C_dom"/>
</dbReference>
<keyword evidence="7" id="KW-1015">Disulfide bond</keyword>
<dbReference type="PANTHER" id="PTHR14002">
    <property type="entry name" value="ENDOGLIN/TGF-BETA RECEPTOR TYPE III"/>
    <property type="match status" value="1"/>
</dbReference>
<evidence type="ECO:0000256" key="6">
    <source>
        <dbReference type="ARBA" id="ARBA00023136"/>
    </source>
</evidence>
<dbReference type="Pfam" id="PF23344">
    <property type="entry name" value="ZP-N"/>
    <property type="match status" value="1"/>
</dbReference>
<evidence type="ECO:0000256" key="3">
    <source>
        <dbReference type="ARBA" id="ARBA00022475"/>
    </source>
</evidence>
<keyword evidence="12" id="KW-1185">Reference proteome</keyword>
<keyword evidence="5" id="KW-0732">Signal</keyword>
<evidence type="ECO:0000256" key="1">
    <source>
        <dbReference type="ARBA" id="ARBA00004236"/>
    </source>
</evidence>
<gene>
    <name evidence="11" type="ORF">MMEN_LOCUS12153</name>
</gene>
<dbReference type="GO" id="GO:0005576">
    <property type="term" value="C:extracellular region"/>
    <property type="evidence" value="ECO:0007669"/>
    <property type="project" value="UniProtKB-SubCell"/>
</dbReference>
<reference evidence="11" key="1">
    <citation type="submission" date="2021-05" db="EMBL/GenBank/DDBJ databases">
        <authorList>
            <person name="Tigano A."/>
        </authorList>
    </citation>
    <scope>NUCLEOTIDE SEQUENCE</scope>
</reference>
<dbReference type="PROSITE" id="PS51034">
    <property type="entry name" value="ZP_2"/>
    <property type="match status" value="1"/>
</dbReference>
<accession>A0A8S4B5D9</accession>
<dbReference type="InterPro" id="IPR048290">
    <property type="entry name" value="ZP_chr"/>
</dbReference>
<dbReference type="InterPro" id="IPR014853">
    <property type="entry name" value="VWF/SSPO/ZAN-like_Cys-rich_dom"/>
</dbReference>
<dbReference type="Gene3D" id="2.60.40.3210">
    <property type="entry name" value="Zona pellucida, ZP-N domain"/>
    <property type="match status" value="1"/>
</dbReference>
<name>A0A8S4B5D9_9TELE</name>
<proteinExistence type="predicted"/>
<feature type="compositionally biased region" description="Gly residues" evidence="9">
    <location>
        <begin position="1"/>
        <end position="11"/>
    </location>
</feature>
<feature type="compositionally biased region" description="Pro residues" evidence="9">
    <location>
        <begin position="113"/>
        <end position="158"/>
    </location>
</feature>
<dbReference type="AlphaFoldDB" id="A0A8S4B5D9"/>
<dbReference type="SMART" id="SM00832">
    <property type="entry name" value="C8"/>
    <property type="match status" value="1"/>
</dbReference>
<evidence type="ECO:0000256" key="4">
    <source>
        <dbReference type="ARBA" id="ARBA00022525"/>
    </source>
</evidence>
<dbReference type="PANTHER" id="PTHR14002:SF50">
    <property type="entry name" value="ALPHA-TECTORIN-LIKE-RELATED"/>
    <property type="match status" value="1"/>
</dbReference>
<evidence type="ECO:0000259" key="10">
    <source>
        <dbReference type="PROSITE" id="PS51034"/>
    </source>
</evidence>
<feature type="domain" description="ZP" evidence="10">
    <location>
        <begin position="774"/>
        <end position="1024"/>
    </location>
</feature>
<feature type="compositionally biased region" description="Basic and acidic residues" evidence="9">
    <location>
        <begin position="69"/>
        <end position="79"/>
    </location>
</feature>
<evidence type="ECO:0000256" key="5">
    <source>
        <dbReference type="ARBA" id="ARBA00022729"/>
    </source>
</evidence>
<dbReference type="Proteomes" id="UP000677803">
    <property type="component" value="Unassembled WGS sequence"/>
</dbReference>
<dbReference type="PROSITE" id="PS00682">
    <property type="entry name" value="ZP_1"/>
    <property type="match status" value="1"/>
</dbReference>
<evidence type="ECO:0000256" key="7">
    <source>
        <dbReference type="ARBA" id="ARBA00023157"/>
    </source>
</evidence>
<dbReference type="PRINTS" id="PR00023">
    <property type="entry name" value="ZPELLUCIDA"/>
</dbReference>
<keyword evidence="4" id="KW-0964">Secreted</keyword>
<protein>
    <submittedName>
        <fullName evidence="11">(Atlantic silverside) hypothetical protein</fullName>
    </submittedName>
</protein>
<dbReference type="Pfam" id="PF08742">
    <property type="entry name" value="C8"/>
    <property type="match status" value="1"/>
</dbReference>
<dbReference type="InterPro" id="IPR001507">
    <property type="entry name" value="ZP_dom"/>
</dbReference>
<comment type="caution">
    <text evidence="11">The sequence shown here is derived from an EMBL/GenBank/DDBJ whole genome shotgun (WGS) entry which is preliminary data.</text>
</comment>
<dbReference type="InterPro" id="IPR055356">
    <property type="entry name" value="ZP-N"/>
</dbReference>
<dbReference type="InterPro" id="IPR055355">
    <property type="entry name" value="ZP-C"/>
</dbReference>
<dbReference type="GO" id="GO:0005886">
    <property type="term" value="C:plasma membrane"/>
    <property type="evidence" value="ECO:0007669"/>
    <property type="project" value="UniProtKB-SubCell"/>
</dbReference>
<dbReference type="InterPro" id="IPR017977">
    <property type="entry name" value="ZP_dom_CS"/>
</dbReference>
<feature type="region of interest" description="Disordered" evidence="9">
    <location>
        <begin position="95"/>
        <end position="218"/>
    </location>
</feature>
<feature type="compositionally biased region" description="Pro residues" evidence="9">
    <location>
        <begin position="178"/>
        <end position="211"/>
    </location>
</feature>
<dbReference type="OrthoDB" id="9987373at2759"/>
<evidence type="ECO:0000256" key="8">
    <source>
        <dbReference type="ARBA" id="ARBA00023180"/>
    </source>
</evidence>
<organism evidence="11 12">
    <name type="scientific">Menidia menidia</name>
    <name type="common">Atlantic silverside</name>
    <dbReference type="NCBI Taxonomy" id="238744"/>
    <lineage>
        <taxon>Eukaryota</taxon>
        <taxon>Metazoa</taxon>
        <taxon>Chordata</taxon>
        <taxon>Craniata</taxon>
        <taxon>Vertebrata</taxon>
        <taxon>Euteleostomi</taxon>
        <taxon>Actinopterygii</taxon>
        <taxon>Neopterygii</taxon>
        <taxon>Teleostei</taxon>
        <taxon>Neoteleostei</taxon>
        <taxon>Acanthomorphata</taxon>
        <taxon>Ovalentaria</taxon>
        <taxon>Atherinomorphae</taxon>
        <taxon>Atheriniformes</taxon>
        <taxon>Atherinopsidae</taxon>
        <taxon>Menidiinae</taxon>
        <taxon>Menidia</taxon>
    </lineage>
</organism>
<dbReference type="EMBL" id="CAJRST010012891">
    <property type="protein sequence ID" value="CAG5928496.1"/>
    <property type="molecule type" value="Genomic_DNA"/>
</dbReference>
<keyword evidence="6" id="KW-0472">Membrane</keyword>
<dbReference type="SMART" id="SM00241">
    <property type="entry name" value="ZP"/>
    <property type="match status" value="1"/>
</dbReference>
<dbReference type="PRINTS" id="PR01217">
    <property type="entry name" value="PRICHEXTENSN"/>
</dbReference>
<evidence type="ECO:0000313" key="11">
    <source>
        <dbReference type="EMBL" id="CAG5928496.1"/>
    </source>
</evidence>
<dbReference type="Pfam" id="PF00100">
    <property type="entry name" value="Zona_pellucida"/>
    <property type="match status" value="1"/>
</dbReference>
<evidence type="ECO:0000256" key="2">
    <source>
        <dbReference type="ARBA" id="ARBA00004613"/>
    </source>
</evidence>
<keyword evidence="8" id="KW-0325">Glycoprotein</keyword>
<feature type="non-terminal residue" evidence="11">
    <location>
        <position position="1"/>
    </location>
</feature>